<feature type="compositionally biased region" description="Low complexity" evidence="1">
    <location>
        <begin position="34"/>
        <end position="49"/>
    </location>
</feature>
<feature type="region of interest" description="Disordered" evidence="1">
    <location>
        <begin position="1"/>
        <end position="72"/>
    </location>
</feature>
<reference evidence="3 4" key="1">
    <citation type="submission" date="2019-11" db="EMBL/GenBank/DDBJ databases">
        <authorList>
            <person name="Criscuolo A."/>
        </authorList>
    </citation>
    <scope>NUCLEOTIDE SEQUENCE [LARGE SCALE GENOMIC DNA]</scope>
    <source>
        <strain evidence="3">CIP111667</strain>
    </source>
</reference>
<dbReference type="RefSeq" id="WP_156738910.1">
    <property type="nucleotide sequence ID" value="NZ_CACRYJ010000006.1"/>
</dbReference>
<feature type="transmembrane region" description="Helical" evidence="2">
    <location>
        <begin position="84"/>
        <end position="103"/>
    </location>
</feature>
<keyword evidence="4" id="KW-1185">Reference proteome</keyword>
<keyword evidence="2" id="KW-0812">Transmembrane</keyword>
<proteinExistence type="predicted"/>
<sequence length="455" mass="47186">MSIPGMSHHSGHQGQQTPMPGWGKTGTGGGWSGASGARGYPAPSSSFGTAGSGISGTSGTEPPASGLGGFGDPVVPRRRRRFRFGWLGALLPILFVGFMVLGVPRIAMSSTSSSELLPVGAFTQVDGRDVVLMPYGADGVWIWDDVFQIRLAAVDVVAGEPIWDVQLNEDLIGAAGVIAAGSQYLYVVTDYGLEIRSVADGHRVAGPDDIEGLGADYLAAYGAYAYDPNLNAVVMITSLGEFRTLPVDGVTATPSDAPTVNAWQSSLFADSSGAWMYLDSDWDETTDSVVIGDNRFDYGPLSPGVPGGIVRLTGPDGTVELPGPIYNGEFLLEVTKTPAGLLSPEQREQMSTSGDQSYLGHSPAGAAGGFVLLQSTVTANGDEYRLDVLDAATGEVVGSMPMGEEATRVMTAPGGTIVVVASSDDIYADSFVLIAPDGTVSLVEVGVPDLLGRRA</sequence>
<dbReference type="NCBIfam" id="NF041516">
    <property type="entry name" value="PA2928_fam"/>
    <property type="match status" value="1"/>
</dbReference>
<dbReference type="Proteomes" id="UP000419743">
    <property type="component" value="Unassembled WGS sequence"/>
</dbReference>
<keyword evidence="2" id="KW-0472">Membrane</keyword>
<accession>A0A7M4DDZ4</accession>
<feature type="compositionally biased region" description="Gly residues" evidence="1">
    <location>
        <begin position="23"/>
        <end position="33"/>
    </location>
</feature>
<dbReference type="AlphaFoldDB" id="A0A7M4DDZ4"/>
<dbReference type="InterPro" id="IPR048161">
    <property type="entry name" value="PA2928-like"/>
</dbReference>
<evidence type="ECO:0000256" key="1">
    <source>
        <dbReference type="SAM" id="MobiDB-lite"/>
    </source>
</evidence>
<protein>
    <submittedName>
        <fullName evidence="3">Uncharacterized protein</fullName>
    </submittedName>
</protein>
<name>A0A7M4DDZ4_9MICO</name>
<evidence type="ECO:0000256" key="2">
    <source>
        <dbReference type="SAM" id="Phobius"/>
    </source>
</evidence>
<gene>
    <name evidence="3" type="ORF">HALOF300_00334</name>
</gene>
<evidence type="ECO:0000313" key="3">
    <source>
        <dbReference type="EMBL" id="VZO35108.1"/>
    </source>
</evidence>
<keyword evidence="2" id="KW-1133">Transmembrane helix</keyword>
<dbReference type="EMBL" id="CACRYJ010000006">
    <property type="protein sequence ID" value="VZO35108.1"/>
    <property type="molecule type" value="Genomic_DNA"/>
</dbReference>
<evidence type="ECO:0000313" key="4">
    <source>
        <dbReference type="Proteomes" id="UP000419743"/>
    </source>
</evidence>
<organism evidence="3 4">
    <name type="scientific">Occultella aeris</name>
    <dbReference type="NCBI Taxonomy" id="2761496"/>
    <lineage>
        <taxon>Bacteria</taxon>
        <taxon>Bacillati</taxon>
        <taxon>Actinomycetota</taxon>
        <taxon>Actinomycetes</taxon>
        <taxon>Micrococcales</taxon>
        <taxon>Ruaniaceae</taxon>
        <taxon>Occultella</taxon>
    </lineage>
</organism>
<comment type="caution">
    <text evidence="3">The sequence shown here is derived from an EMBL/GenBank/DDBJ whole genome shotgun (WGS) entry which is preliminary data.</text>
</comment>